<dbReference type="OrthoDB" id="3612465at2"/>
<protein>
    <submittedName>
        <fullName evidence="1">Uncharacterized protein</fullName>
    </submittedName>
</protein>
<name>A0A563E699_9MICO</name>
<comment type="caution">
    <text evidence="1">The sequence shown here is derived from an EMBL/GenBank/DDBJ whole genome shotgun (WGS) entry which is preliminary data.</text>
</comment>
<evidence type="ECO:0000313" key="2">
    <source>
        <dbReference type="Proteomes" id="UP000320244"/>
    </source>
</evidence>
<dbReference type="InterPro" id="IPR056131">
    <property type="entry name" value="DUF7714"/>
</dbReference>
<gene>
    <name evidence="1" type="ORF">FGL98_04855</name>
</gene>
<sequence length="308" mass="33526">MAADLTSAEPLTGALGDNIVPGKYRGVAVSRLDIPLDAPSFTGHLLGKSAYRRTRFVVARSGPDTAVAQVWRDDPDALFAPITRVRVIAEPGDCAYVHSPETDTAIPSALAQAAAAAPTGRSAVVVQGRYEHVSFIVNPRPLRIAVREITPPDPPKLLDQARRVLAVIEDLPPIELVPDIVRLADLAAAHPSDCYLVPCRGSGFSPPDAEVYYLDEHPPEHRWTLIGPERSQQIHESFYGDRADDAIDICPCQRPPVDGPLLTKCSQLEHEIRADDGQVTVPWGASLSQVEQALRALARAWEPSWERV</sequence>
<dbReference type="EMBL" id="VCQV01000004">
    <property type="protein sequence ID" value="TWP38037.1"/>
    <property type="molecule type" value="Genomic_DNA"/>
</dbReference>
<dbReference type="Proteomes" id="UP000320244">
    <property type="component" value="Unassembled WGS sequence"/>
</dbReference>
<dbReference type="Pfam" id="PF24830">
    <property type="entry name" value="DUF7714"/>
    <property type="match status" value="1"/>
</dbReference>
<reference evidence="1 2" key="1">
    <citation type="submission" date="2019-05" db="EMBL/GenBank/DDBJ databases">
        <authorList>
            <person name="Lee S.D."/>
        </authorList>
    </citation>
    <scope>NUCLEOTIDE SEQUENCE [LARGE SCALE GENOMIC DNA]</scope>
    <source>
        <strain evidence="1 2">C5-26</strain>
    </source>
</reference>
<dbReference type="RefSeq" id="WP_146315607.1">
    <property type="nucleotide sequence ID" value="NZ_VCQV01000004.1"/>
</dbReference>
<keyword evidence="2" id="KW-1185">Reference proteome</keyword>
<dbReference type="AlphaFoldDB" id="A0A563E699"/>
<reference evidence="1 2" key="2">
    <citation type="submission" date="2019-08" db="EMBL/GenBank/DDBJ databases">
        <title>Jejuicoccus antrihumi gen. nov., sp. nov., a new member of the family Dermacoccaceae isolated from a cave.</title>
        <authorList>
            <person name="Schumann P."/>
            <person name="Kim I.S."/>
        </authorList>
    </citation>
    <scope>NUCLEOTIDE SEQUENCE [LARGE SCALE GENOMIC DNA]</scope>
    <source>
        <strain evidence="1 2">C5-26</strain>
    </source>
</reference>
<proteinExistence type="predicted"/>
<organism evidence="1 2">
    <name type="scientific">Leekyejoonella antrihumi</name>
    <dbReference type="NCBI Taxonomy" id="1660198"/>
    <lineage>
        <taxon>Bacteria</taxon>
        <taxon>Bacillati</taxon>
        <taxon>Actinomycetota</taxon>
        <taxon>Actinomycetes</taxon>
        <taxon>Micrococcales</taxon>
        <taxon>Dermacoccaceae</taxon>
        <taxon>Leekyejoonella</taxon>
    </lineage>
</organism>
<accession>A0A563E699</accession>
<evidence type="ECO:0000313" key="1">
    <source>
        <dbReference type="EMBL" id="TWP38037.1"/>
    </source>
</evidence>